<evidence type="ECO:0000313" key="6">
    <source>
        <dbReference type="Proteomes" id="UP000494246"/>
    </source>
</evidence>
<dbReference type="GO" id="GO:0008233">
    <property type="term" value="F:peptidase activity"/>
    <property type="evidence" value="ECO:0007669"/>
    <property type="project" value="UniProtKB-KW"/>
</dbReference>
<evidence type="ECO:0000259" key="1">
    <source>
        <dbReference type="PROSITE" id="PS51186"/>
    </source>
</evidence>
<dbReference type="CDD" id="cd04301">
    <property type="entry name" value="NAT_SF"/>
    <property type="match status" value="1"/>
</dbReference>
<evidence type="ECO:0000313" key="4">
    <source>
        <dbReference type="EMBL" id="VWQ38827.1"/>
    </source>
</evidence>
<dbReference type="EMBL" id="CABWKE010000002">
    <property type="protein sequence ID" value="VWQ27286.1"/>
    <property type="molecule type" value="Genomic_DNA"/>
</dbReference>
<dbReference type="Gene3D" id="3.40.630.30">
    <property type="match status" value="1"/>
</dbReference>
<dbReference type="InterPro" id="IPR016181">
    <property type="entry name" value="Acyl_CoA_acyltransferase"/>
</dbReference>
<sequence length="150" mass="17638">MRIRKAVIDDLSRIAEIYVFNNRINFFPIFKDESFSFGELQVVSLIDSYFKKDEIINNIYVSDDGLIKGFIQMNGTEICKLYVDTSFQSEGIGNELIEFAIKELHADNLWALEKNVRAISFYQKHGFHLTGQKKFEEDTTEYLVKLERRY</sequence>
<dbReference type="Proteomes" id="UP000494270">
    <property type="component" value="Unassembled WGS sequence"/>
</dbReference>
<dbReference type="EMBL" id="CABWKI010000030">
    <property type="protein sequence ID" value="VWQ37902.1"/>
    <property type="molecule type" value="Genomic_DNA"/>
</dbReference>
<dbReference type="Proteomes" id="UP000494246">
    <property type="component" value="Unassembled WGS sequence"/>
</dbReference>
<keyword evidence="2" id="KW-0645">Protease</keyword>
<evidence type="ECO:0000313" key="2">
    <source>
        <dbReference type="EMBL" id="VWQ27286.1"/>
    </source>
</evidence>
<reference evidence="5 6" key="1">
    <citation type="submission" date="2019-10" db="EMBL/GenBank/DDBJ databases">
        <authorList>
            <consortium name="Melissa Lawson"/>
            <person name="O'neill I."/>
        </authorList>
    </citation>
    <scope>NUCLEOTIDE SEQUENCE [LARGE SCALE GENOMIC DNA]</scope>
    <source>
        <strain evidence="4">LH_23</strain>
        <strain evidence="3">LH_664</strain>
        <strain evidence="2">LH_665</strain>
    </source>
</reference>
<dbReference type="Proteomes" id="UP000494179">
    <property type="component" value="Unassembled WGS sequence"/>
</dbReference>
<comment type="caution">
    <text evidence="2">The sequence shown here is derived from an EMBL/GenBank/DDBJ whole genome shotgun (WGS) entry which is preliminary data.</text>
</comment>
<protein>
    <submittedName>
        <fullName evidence="2">Protease synthase and sporulation negative regula tory protein PAI 1</fullName>
    </submittedName>
</protein>
<proteinExistence type="predicted"/>
<dbReference type="EMBL" id="CABWKH010000028">
    <property type="protein sequence ID" value="VWQ38827.1"/>
    <property type="molecule type" value="Genomic_DNA"/>
</dbReference>
<feature type="domain" description="N-acetyltransferase" evidence="1">
    <location>
        <begin position="1"/>
        <end position="147"/>
    </location>
</feature>
<dbReference type="SUPFAM" id="SSF55729">
    <property type="entry name" value="Acyl-CoA N-acyltransferases (Nat)"/>
    <property type="match status" value="1"/>
</dbReference>
<dbReference type="GO" id="GO:0016747">
    <property type="term" value="F:acyltransferase activity, transferring groups other than amino-acyl groups"/>
    <property type="evidence" value="ECO:0007669"/>
    <property type="project" value="InterPro"/>
</dbReference>
<evidence type="ECO:0000313" key="5">
    <source>
        <dbReference type="Proteomes" id="UP000494179"/>
    </source>
</evidence>
<dbReference type="AlphaFoldDB" id="A0A8U0KWC6"/>
<evidence type="ECO:0000313" key="7">
    <source>
        <dbReference type="Proteomes" id="UP000494270"/>
    </source>
</evidence>
<keyword evidence="2" id="KW-0378">Hydrolase</keyword>
<dbReference type="InterPro" id="IPR000182">
    <property type="entry name" value="GNAT_dom"/>
</dbReference>
<organism evidence="2 7">
    <name type="scientific">Bifidobacterium longum subsp. infantis</name>
    <dbReference type="NCBI Taxonomy" id="1682"/>
    <lineage>
        <taxon>Bacteria</taxon>
        <taxon>Bacillati</taxon>
        <taxon>Actinomycetota</taxon>
        <taxon>Actinomycetes</taxon>
        <taxon>Bifidobacteriales</taxon>
        <taxon>Bifidobacteriaceae</taxon>
        <taxon>Bifidobacterium</taxon>
    </lineage>
</organism>
<dbReference type="PROSITE" id="PS51186">
    <property type="entry name" value="GNAT"/>
    <property type="match status" value="1"/>
</dbReference>
<dbReference type="RefSeq" id="WP_174773349.1">
    <property type="nucleotide sequence ID" value="NZ_CABWKE010000002.1"/>
</dbReference>
<accession>A0A8U0KWC6</accession>
<name>A0A8U0KWC6_BIFLI</name>
<gene>
    <name evidence="2" type="primary">paiA</name>
    <name evidence="4" type="ORF">BIFLH23_02270</name>
    <name evidence="3" type="ORF">BIFLH664_01931</name>
    <name evidence="2" type="ORF">BIFLH665_00382</name>
</gene>
<dbReference type="GO" id="GO:0006508">
    <property type="term" value="P:proteolysis"/>
    <property type="evidence" value="ECO:0007669"/>
    <property type="project" value="UniProtKB-KW"/>
</dbReference>
<evidence type="ECO:0000313" key="3">
    <source>
        <dbReference type="EMBL" id="VWQ37902.1"/>
    </source>
</evidence>
<dbReference type="Pfam" id="PF13673">
    <property type="entry name" value="Acetyltransf_10"/>
    <property type="match status" value="1"/>
</dbReference>